<dbReference type="Bgee" id="FBgn0262568">
    <property type="expression patterns" value="Expressed in mid-late elongation-stage spermatid (Drosophila) in testis and 21 other cell types or tissues"/>
</dbReference>
<dbReference type="KEGG" id="dme:Dmel_CG43108"/>
<reference evidence="2 4" key="2">
    <citation type="journal article" date="2002" name="Genome Biol.">
        <title>Finishing a whole-genome shotgun: release 3 of the Drosophila melanogaster euchromatic genome sequence.</title>
        <authorList>
            <person name="Celniker S.E."/>
            <person name="Wheeler D.A."/>
            <person name="Kronmiller B."/>
            <person name="Carlson J.W."/>
            <person name="Halpern A."/>
            <person name="Patel S."/>
            <person name="Adams M."/>
            <person name="Champe M."/>
            <person name="Dugan S.P."/>
            <person name="Frise E."/>
            <person name="Hodgson A."/>
            <person name="George R.A."/>
            <person name="Hoskins R.A."/>
            <person name="Laverty T."/>
            <person name="Muzny D.M."/>
            <person name="Nelson C.R."/>
            <person name="Pacleb J.M."/>
            <person name="Park S."/>
            <person name="Pfeiffer B.D."/>
            <person name="Richards S."/>
            <person name="Sodergren E.J."/>
            <person name="Svirskas R."/>
            <person name="Tabor P.E."/>
            <person name="Wan K."/>
            <person name="Stapleton M."/>
            <person name="Sutton G.G."/>
            <person name="Venter C."/>
            <person name="Weinstock G."/>
            <person name="Scherer S.E."/>
            <person name="Myers E.W."/>
            <person name="Gibbs R.A."/>
            <person name="Rubin G.M."/>
        </authorList>
    </citation>
    <scope>NUCLEOTIDE SEQUENCE [LARGE SCALE GENOMIC DNA]</scope>
    <source>
        <strain evidence="4">Berkeley</strain>
    </source>
</reference>
<proteinExistence type="predicted"/>
<dbReference type="EMBL" id="AE013599">
    <property type="protein sequence ID" value="AFH08143.1"/>
    <property type="molecule type" value="Genomic_DNA"/>
</dbReference>
<dbReference type="InParanoid" id="A0A0B4K894"/>
<keyword evidence="4" id="KW-1185">Reference proteome</keyword>
<reference evidence="2 4" key="3">
    <citation type="journal article" date="2002" name="Genome Biol.">
        <title>Annotation of the Drosophila melanogaster euchromatic genome: a systematic review.</title>
        <authorList>
            <person name="Misra S."/>
            <person name="Crosby M.A."/>
            <person name="Mungall C.J."/>
            <person name="Matthews B.B."/>
            <person name="Campbell K.S."/>
            <person name="Hradecky P."/>
            <person name="Huang Y."/>
            <person name="Kaminker J.S."/>
            <person name="Millburn G.H."/>
            <person name="Prochnik S.E."/>
            <person name="Smith C.D."/>
            <person name="Tupy J.L."/>
            <person name="Whitfied E.J."/>
            <person name="Bayraktaroglu L."/>
            <person name="Berman B.P."/>
            <person name="Bettencourt B.R."/>
            <person name="Celniker S.E."/>
            <person name="de Grey A.D."/>
            <person name="Drysdale R.A."/>
            <person name="Harris N.L."/>
            <person name="Richter J."/>
            <person name="Russo S."/>
            <person name="Schroeder A.J."/>
            <person name="Shu S.Q."/>
            <person name="Stapleton M."/>
            <person name="Yamada C."/>
            <person name="Ashburner M."/>
            <person name="Gelbart W.M."/>
            <person name="Rubin G.M."/>
            <person name="Lewis S.E."/>
        </authorList>
    </citation>
    <scope>GENOME REANNOTATION</scope>
    <source>
        <strain evidence="4">Berkeley</strain>
    </source>
</reference>
<dbReference type="BioGRID-ORCS" id="12798329">
    <property type="hits" value="0 hits in 1 CRISPR screen"/>
</dbReference>
<reference evidence="2 4" key="10">
    <citation type="journal article" date="2015" name="G3 (Bethesda)">
        <title>Gene Model Annotations for Drosophila melanogaster: The Rule-Benders.</title>
        <authorList>
            <consortium name="FlyBase Consortium"/>
            <person name="Crosby M.A."/>
            <person name="Gramates L.S."/>
            <person name="Dos Santos G."/>
            <person name="Matthews B.B."/>
            <person name="St Pierre S.E."/>
            <person name="Zhou P."/>
            <person name="Schroeder A.J."/>
            <person name="Falls K."/>
            <person name="Emmert D.B."/>
            <person name="Russo S.M."/>
            <person name="Gelbart W.M."/>
            <person name="null"/>
        </authorList>
    </citation>
    <scope>NUCLEOTIDE SEQUENCE [LARGE SCALE GENOMIC DNA]</scope>
    <source>
        <strain evidence="4">Berkeley</strain>
    </source>
</reference>
<reference evidence="2 4" key="1">
    <citation type="journal article" date="2000" name="Science">
        <title>The genome sequence of Drosophila melanogaster.</title>
        <authorList>
            <person name="Adams M.D."/>
            <person name="Celniker S.E."/>
            <person name="Holt R.A."/>
            <person name="Evans C.A."/>
            <person name="Gocayne J.D."/>
            <person name="Amanatides P.G."/>
            <person name="Scherer S.E."/>
            <person name="Li P.W."/>
            <person name="Hoskins R.A."/>
            <person name="Galle R.F."/>
            <person name="George R.A."/>
            <person name="Lewis S.E."/>
            <person name="Richards S."/>
            <person name="Ashburner M."/>
            <person name="Henderson S.N."/>
            <person name="Sutton G.G."/>
            <person name="Wortman J.R."/>
            <person name="Yandell M.D."/>
            <person name="Zhang Q."/>
            <person name="Chen L.X."/>
            <person name="Brandon R.C."/>
            <person name="Rogers Y.H."/>
            <person name="Blazej R.G."/>
            <person name="Champe M."/>
            <person name="Pfeiffer B.D."/>
            <person name="Wan K.H."/>
            <person name="Doyle C."/>
            <person name="Baxter E.G."/>
            <person name="Helt G."/>
            <person name="Nelson C.R."/>
            <person name="Gabor G.L."/>
            <person name="Abril J.F."/>
            <person name="Agbayani A."/>
            <person name="An H.J."/>
            <person name="Andrews-Pfannkoch C."/>
            <person name="Baldwin D."/>
            <person name="Ballew R.M."/>
            <person name="Basu A."/>
            <person name="Baxendale J."/>
            <person name="Bayraktaroglu L."/>
            <person name="Beasley E.M."/>
            <person name="Beeson K.Y."/>
            <person name="Benos P.V."/>
            <person name="Berman B.P."/>
            <person name="Bhandari D."/>
            <person name="Bolshakov S."/>
            <person name="Borkova D."/>
            <person name="Botchan M.R."/>
            <person name="Bouck J."/>
            <person name="Brokstein P."/>
            <person name="Brottier P."/>
            <person name="Burtis K.C."/>
            <person name="Busam D.A."/>
            <person name="Butler H."/>
            <person name="Cadieu E."/>
            <person name="Center A."/>
            <person name="Chandra I."/>
            <person name="Cherry J.M."/>
            <person name="Cawley S."/>
            <person name="Dahlke C."/>
            <person name="Davenport L.B."/>
            <person name="Davies P."/>
            <person name="de Pablos B."/>
            <person name="Delcher A."/>
            <person name="Deng Z."/>
            <person name="Mays A.D."/>
            <person name="Dew I."/>
            <person name="Dietz S.M."/>
            <person name="Dodson K."/>
            <person name="Doup L.E."/>
            <person name="Downes M."/>
            <person name="Dugan-Rocha S."/>
            <person name="Dunkov B.C."/>
            <person name="Dunn P."/>
            <person name="Durbin K.J."/>
            <person name="Evangelista C.C."/>
            <person name="Ferraz C."/>
            <person name="Ferriera S."/>
            <person name="Fleischmann W."/>
            <person name="Fosler C."/>
            <person name="Gabrielian A.E."/>
            <person name="Garg N.S."/>
            <person name="Gelbart W.M."/>
            <person name="Glasser K."/>
            <person name="Glodek A."/>
            <person name="Gong F."/>
            <person name="Gorrell J.H."/>
            <person name="Gu Z."/>
            <person name="Guan P."/>
            <person name="Harris M."/>
            <person name="Harris N.L."/>
            <person name="Harvey D."/>
            <person name="Heiman T.J."/>
            <person name="Hernandez J.R."/>
            <person name="Houck J."/>
            <person name="Hostin D."/>
            <person name="Houston K.A."/>
            <person name="Howland T.J."/>
            <person name="Wei M.H."/>
            <person name="Ibegwam C."/>
            <person name="Jalali M."/>
            <person name="Kalush F."/>
            <person name="Karpen G.H."/>
            <person name="Ke Z."/>
            <person name="Kennison J.A."/>
            <person name="Ketchum K.A."/>
            <person name="Kimmel B.E."/>
            <person name="Kodira C.D."/>
            <person name="Kraft C."/>
            <person name="Kravitz S."/>
            <person name="Kulp D."/>
            <person name="Lai Z."/>
            <person name="Lasko P."/>
            <person name="Lei Y."/>
            <person name="Levitsky A.A."/>
            <person name="Li J."/>
            <person name="Li Z."/>
            <person name="Liang Y."/>
            <person name="Lin X."/>
            <person name="Liu X."/>
            <person name="Mattei B."/>
            <person name="McIntosh T.C."/>
            <person name="McLeod M.P."/>
            <person name="McPherson D."/>
            <person name="Merkulov G."/>
            <person name="Milshina N.V."/>
            <person name="Mobarry C."/>
            <person name="Morris J."/>
            <person name="Moshrefi A."/>
            <person name="Mount S.M."/>
            <person name="Moy M."/>
            <person name="Murphy B."/>
            <person name="Murphy L."/>
            <person name="Muzny D.M."/>
            <person name="Nelson D.L."/>
            <person name="Nelson D.R."/>
            <person name="Nelson K.A."/>
            <person name="Nixon K."/>
            <person name="Nusskern D.R."/>
            <person name="Pacleb J.M."/>
            <person name="Palazzolo M."/>
            <person name="Pittman G.S."/>
            <person name="Pan S."/>
            <person name="Pollard J."/>
            <person name="Puri V."/>
            <person name="Reese M.G."/>
            <person name="Reinert K."/>
            <person name="Remington K."/>
            <person name="Saunders R.D."/>
            <person name="Scheeler F."/>
            <person name="Shen H."/>
            <person name="Shue B.C."/>
            <person name="Siden-Kiamos I."/>
            <person name="Simpson M."/>
            <person name="Skupski M.P."/>
            <person name="Smith T."/>
            <person name="Spier E."/>
            <person name="Spradling A.C."/>
            <person name="Stapleton M."/>
            <person name="Strong R."/>
            <person name="Sun E."/>
            <person name="Svirskas R."/>
            <person name="Tector C."/>
            <person name="Turner R."/>
            <person name="Venter E."/>
            <person name="Wang A.H."/>
            <person name="Wang X."/>
            <person name="Wang Z.Y."/>
            <person name="Wassarman D.A."/>
            <person name="Weinstock G.M."/>
            <person name="Weissenbach J."/>
            <person name="Williams S.M."/>
            <person name="WoodageT"/>
            <person name="Worley K.C."/>
            <person name="Wu D."/>
            <person name="Yang S."/>
            <person name="Yao Q.A."/>
            <person name="Ye J."/>
            <person name="Yeh R.F."/>
            <person name="Zaveri J.S."/>
            <person name="Zhan M."/>
            <person name="Zhang G."/>
            <person name="Zhao Q."/>
            <person name="Zheng L."/>
            <person name="Zheng X.H."/>
            <person name="Zhong F.N."/>
            <person name="Zhong W."/>
            <person name="Zhou X."/>
            <person name="Zhu S."/>
            <person name="Zhu X."/>
            <person name="Smith H.O."/>
            <person name="Gibbs R.A."/>
            <person name="Myers E.W."/>
            <person name="Rubin G.M."/>
            <person name="Venter J.C."/>
        </authorList>
    </citation>
    <scope>NUCLEOTIDE SEQUENCE [LARGE SCALE GENOMIC DNA]</scope>
    <source>
        <strain evidence="4">Berkeley</strain>
    </source>
</reference>
<dbReference type="AlphaFoldDB" id="A0A0B4K894"/>
<dbReference type="GeneID" id="12798329"/>
<reference evidence="2 4" key="11">
    <citation type="journal article" date="2015" name="Genome Res.">
        <title>The Release 6 reference sequence of the Drosophila melanogaster genome.</title>
        <authorList>
            <person name="Hoskins R.A."/>
            <person name="Carlson J.W."/>
            <person name="Wan K.H."/>
            <person name="Park S."/>
            <person name="Mendez I."/>
            <person name="Galle S.E."/>
            <person name="Booth B.W."/>
            <person name="Pfeiffer B.D."/>
            <person name="George R.A."/>
            <person name="Svirskas R."/>
            <person name="Krzywinski M."/>
            <person name="Schein J."/>
            <person name="Accardo M.C."/>
            <person name="Damia E."/>
            <person name="Messina G."/>
            <person name="Mendez-Lago M."/>
            <person name="de Pablos B."/>
            <person name="Demakova O.V."/>
            <person name="Andreyeva E.N."/>
            <person name="Boldyreva L.V."/>
            <person name="Marra M."/>
            <person name="Carvalho A.B."/>
            <person name="Dimitri P."/>
            <person name="Villasante A."/>
            <person name="Zhimulev I.F."/>
            <person name="Rubin G.M."/>
            <person name="Karpen G.H."/>
            <person name="Celniker S.E."/>
        </authorList>
    </citation>
    <scope>NUCLEOTIDE SEQUENCE [LARGE SCALE GENOMIC DNA]</scope>
    <source>
        <strain evidence="4">Berkeley</strain>
    </source>
</reference>
<dbReference type="PaxDb" id="7227-FBpp0293434"/>
<dbReference type="OMA" id="CHEPNCP"/>
<reference evidence="2 4" key="8">
    <citation type="journal article" date="2007" name="Science">
        <title>Sequence finishing and mapping of Drosophila melanogaster heterochromatin.</title>
        <authorList>
            <person name="Hoskins R.A."/>
            <person name="Carlson J.W."/>
            <person name="Kennedy C."/>
            <person name="Acevedo D."/>
            <person name="Evans-Holm M."/>
            <person name="Frise E."/>
            <person name="Wan K.H."/>
            <person name="Park S."/>
            <person name="Mendez-Lago M."/>
            <person name="Rossi F."/>
            <person name="Villasante A."/>
            <person name="Dimitri P."/>
            <person name="Karpen G.H."/>
            <person name="Celniker S.E."/>
        </authorList>
    </citation>
    <scope>NUCLEOTIDE SEQUENCE [LARGE SCALE GENOMIC DNA]</scope>
    <source>
        <strain evidence="4">Berkeley</strain>
    </source>
</reference>
<evidence type="ECO:0000313" key="4">
    <source>
        <dbReference type="Proteomes" id="UP000000803"/>
    </source>
</evidence>
<evidence type="ECO:0000313" key="2">
    <source>
        <dbReference type="EMBL" id="AFH08143.1"/>
    </source>
</evidence>
<reference evidence="2 4" key="9">
    <citation type="journal article" date="2015" name="G3 (Bethesda)">
        <title>Gene Model Annotations for Drosophila melanogaster: Impact of High-Throughput Data.</title>
        <authorList>
            <consortium name="FlyBase Consortium"/>
            <person name="Matthews B.B."/>
            <person name="Dos Santos G."/>
            <person name="Crosby M.A."/>
            <person name="Emmert D.B."/>
            <person name="St Pierre S.E."/>
            <person name="Gramates L.S."/>
            <person name="Zhou P."/>
            <person name="Schroeder A.J."/>
            <person name="Falls K."/>
            <person name="Strelets V."/>
            <person name="Russo S.M."/>
            <person name="Gelbart W.M."/>
            <person name="null"/>
        </authorList>
    </citation>
    <scope>NUCLEOTIDE SEQUENCE [LARGE SCALE GENOMIC DNA]</scope>
    <source>
        <strain evidence="4">Berkeley</strain>
    </source>
</reference>
<dbReference type="AGR" id="FB:FBgn0262568"/>
<dbReference type="VEuPathDB" id="VectorBase:FBgn0262568"/>
<dbReference type="Proteomes" id="UP000000803">
    <property type="component" value="Chromosome 2R"/>
</dbReference>
<evidence type="ECO:0000313" key="3">
    <source>
        <dbReference type="FlyBase" id="FBgn0262568"/>
    </source>
</evidence>
<evidence type="ECO:0000256" key="1">
    <source>
        <dbReference type="SAM" id="MobiDB-lite"/>
    </source>
</evidence>
<dbReference type="FlyBase" id="FBgn0262568">
    <property type="gene designation" value="CG43108"/>
</dbReference>
<name>A0A0B4K894_DROME</name>
<dbReference type="STRING" id="7227.FBpp0293434"/>
<reference evidence="2 4" key="4">
    <citation type="journal article" date="2002" name="Genome Biol.">
        <title>The transposable elements of the Drosophila melanogaster euchromatin: a genomics perspective.</title>
        <authorList>
            <person name="Kaminker J.S."/>
            <person name="Bergman C.M."/>
            <person name="Kronmiller B."/>
            <person name="Carlson J."/>
            <person name="Svirskas R."/>
            <person name="Patel S."/>
            <person name="Frise E."/>
            <person name="Wheeler D.A."/>
            <person name="Lewis S.E."/>
            <person name="Rubin G.M."/>
            <person name="Ashburner M."/>
            <person name="Celniker S.E."/>
        </authorList>
    </citation>
    <scope>NUCLEOTIDE SEQUENCE [LARGE SCALE GENOMIC DNA]</scope>
    <source>
        <strain evidence="4">Berkeley</strain>
    </source>
</reference>
<protein>
    <submittedName>
        <fullName evidence="2">Uncharacterized protein</fullName>
    </submittedName>
</protein>
<gene>
    <name evidence="2" type="primary">Dmel\CG43108</name>
    <name evidence="2" type="synonym">lincRNA.338</name>
    <name evidence="2 3" type="ORF">CG43108</name>
    <name evidence="2" type="ORF">Dmel_CG43108</name>
</gene>
<dbReference type="PhylomeDB" id="A0A0B4K894"/>
<reference evidence="2 4" key="6">
    <citation type="journal article" date="2005" name="PLoS Comput. Biol.">
        <title>Combined evidence annotation of transposable elements in genome sequences.</title>
        <authorList>
            <person name="Quesneville H."/>
            <person name="Bergman C.M."/>
            <person name="Andrieu O."/>
            <person name="Autard D."/>
            <person name="Nouaud D."/>
            <person name="Ashburner M."/>
            <person name="Anxolabehere D."/>
        </authorList>
    </citation>
    <scope>NUCLEOTIDE SEQUENCE [LARGE SCALE GENOMIC DNA]</scope>
    <source>
        <strain evidence="4">Berkeley</strain>
    </source>
</reference>
<dbReference type="ExpressionAtlas" id="A0A0B4K894">
    <property type="expression patterns" value="baseline and differential"/>
</dbReference>
<organism evidence="2 4">
    <name type="scientific">Drosophila melanogaster</name>
    <name type="common">Fruit fly</name>
    <dbReference type="NCBI Taxonomy" id="7227"/>
    <lineage>
        <taxon>Eukaryota</taxon>
        <taxon>Metazoa</taxon>
        <taxon>Ecdysozoa</taxon>
        <taxon>Arthropoda</taxon>
        <taxon>Hexapoda</taxon>
        <taxon>Insecta</taxon>
        <taxon>Pterygota</taxon>
        <taxon>Neoptera</taxon>
        <taxon>Endopterygota</taxon>
        <taxon>Diptera</taxon>
        <taxon>Brachycera</taxon>
        <taxon>Muscomorpha</taxon>
        <taxon>Ephydroidea</taxon>
        <taxon>Drosophilidae</taxon>
        <taxon>Drosophila</taxon>
        <taxon>Sophophora</taxon>
    </lineage>
</organism>
<feature type="region of interest" description="Disordered" evidence="1">
    <location>
        <begin position="99"/>
        <end position="133"/>
    </location>
</feature>
<sequence length="133" mass="15643">MARRKNKKQMLIEMLTRPQKVHPCQLLENRKKLNLKQKTMIAAAAAKRSSLPRPLKKNVIRKICRLPPETCNEKTKAQVMYYNSNYGRTQKANLSRIDCHEPTCPKTRRSTKAKEIQKFSPALRQRTQKKRKK</sequence>
<dbReference type="RefSeq" id="NP_001246390.1">
    <property type="nucleotide sequence ID" value="NM_001259461.1"/>
</dbReference>
<accession>A0A0B4K894</accession>
<reference evidence="2 4" key="5">
    <citation type="journal article" date="2002" name="Genome Biol.">
        <title>Heterochromatic sequences in a Drosophila whole-genome shotgun assembly.</title>
        <authorList>
            <person name="Hoskins R.A."/>
            <person name="Smith C.D."/>
            <person name="Carlson J.W."/>
            <person name="Carvalho A.B."/>
            <person name="Halpern A."/>
            <person name="Kaminker J.S."/>
            <person name="Kennedy C."/>
            <person name="Mungall C.J."/>
            <person name="Sullivan B.A."/>
            <person name="Sutton G.G."/>
            <person name="Yasuhara J.C."/>
            <person name="Wakimoto B.T."/>
            <person name="Myers E.W."/>
            <person name="Celniker S.E."/>
            <person name="Rubin G.M."/>
            <person name="Karpen G.H."/>
        </authorList>
    </citation>
    <scope>NUCLEOTIDE SEQUENCE [LARGE SCALE GENOMIC DNA]</scope>
    <source>
        <strain evidence="4">Berkeley</strain>
    </source>
</reference>
<dbReference type="OrthoDB" id="7853546at2759"/>
<reference evidence="2 4" key="7">
    <citation type="journal article" date="2007" name="Science">
        <title>The Release 5.1 annotation of Drosophila melanogaster heterochromatin.</title>
        <authorList>
            <person name="Smith C.D."/>
            <person name="Shu S."/>
            <person name="Mungall C.J."/>
            <person name="Karpen G.H."/>
        </authorList>
    </citation>
    <scope>NUCLEOTIDE SEQUENCE [LARGE SCALE GENOMIC DNA]</scope>
    <source>
        <strain evidence="4">Berkeley</strain>
    </source>
</reference>